<reference evidence="1 2" key="1">
    <citation type="submission" date="2023-02" db="EMBL/GenBank/DDBJ databases">
        <title>Genome sequence of Sphingobacterium sp. KACC 22765.</title>
        <authorList>
            <person name="Kim S."/>
            <person name="Heo J."/>
            <person name="Kwon S.-W."/>
        </authorList>
    </citation>
    <scope>NUCLEOTIDE SEQUENCE [LARGE SCALE GENOMIC DNA]</scope>
    <source>
        <strain evidence="1 2">KACC 22765</strain>
    </source>
</reference>
<evidence type="ECO:0000313" key="1">
    <source>
        <dbReference type="EMBL" id="WDF70210.1"/>
    </source>
</evidence>
<dbReference type="Gene3D" id="2.170.130.10">
    <property type="entry name" value="TonB-dependent receptor, plug domain"/>
    <property type="match status" value="1"/>
</dbReference>
<organism evidence="1 2">
    <name type="scientific">Sphingobacterium oryzagri</name>
    <dbReference type="NCBI Taxonomy" id="3025669"/>
    <lineage>
        <taxon>Bacteria</taxon>
        <taxon>Pseudomonadati</taxon>
        <taxon>Bacteroidota</taxon>
        <taxon>Sphingobacteriia</taxon>
        <taxon>Sphingobacteriales</taxon>
        <taxon>Sphingobacteriaceae</taxon>
        <taxon>Sphingobacterium</taxon>
    </lineage>
</organism>
<dbReference type="Pfam" id="PF13715">
    <property type="entry name" value="CarbopepD_reg_2"/>
    <property type="match status" value="1"/>
</dbReference>
<dbReference type="Gene3D" id="2.60.40.1120">
    <property type="entry name" value="Carboxypeptidase-like, regulatory domain"/>
    <property type="match status" value="1"/>
</dbReference>
<sequence length="831" mass="93718">MKICRVIIFCCFYCIVALPLWAQVKKVSLIDYLYLLEQQRGLNFSFIDRDIAGLQIEPAPDKPSKAALIAYLQASSGLVFTLVSDNYVVIHRKETRKDKFCGVVHDADTRQPIAGASIRAANGERSVSDKQGYFAIAVAAGTPISISHLGYKKKSVVAATAAETDCPQLLLQKQVTELEQVAVQHFMTNGLQINADRSYEMHPRQTALLPGLTEPDVLQTLQQLPGIVSIDQSVSNISVRAGSHDQNLFLWNGIRLFQTGHFFGLISAFNPNLPHALTIYKNGTPALYGESVSGTILIDSKPDQGAQQTSVGLNMINADFNSSFRTGEKTAWQFSGRRSLTDLFRSPVYKGYRERVFQHTKVTNFFADQSLDYTSEENFSFYDLTAQMQHQIDARSSIRANAILIANNLEVTQQSSVDLAAETSELKQTSLASNLQYERQWSATQRSDVQIAVSNYKLYSQDFYEDNDQVIEQENNVLDKMLAVNHRMLLPQDWTLRMQYAWSDLAVANDSYRANTRTQQTLALQLNGGYGDFYLATGLRALHLLTYKRFRVEPRLAVSYRWAPPWTLTVAAEAKSQTAYQEIERQQDFFGIETRRWKLADDRSTPMLTSNQASLELQYQAYGWLLTGEAFVKKVHDIASGSQGFQNQFASSAVIGDYTVKGVELLAQKRLGDFTAWLNFHVNDSKYYFQTLHPQVFTNSYETPQAFRWGLIYASKRWEAAAGGIWSAGRYYTPPNSRIPSIADDGSLFVNYAQPNSSQLDDNLQLNASCSFLLAAGKRVRFKTGVAVQNMLDDTSVINRTYRINRINQTIEEIDNYNLARTTNVFIRAYF</sequence>
<evidence type="ECO:0000313" key="2">
    <source>
        <dbReference type="Proteomes" id="UP001221558"/>
    </source>
</evidence>
<dbReference type="EMBL" id="CP117880">
    <property type="protein sequence ID" value="WDF70210.1"/>
    <property type="molecule type" value="Genomic_DNA"/>
</dbReference>
<dbReference type="InterPro" id="IPR037066">
    <property type="entry name" value="Plug_dom_sf"/>
</dbReference>
<keyword evidence="2" id="KW-1185">Reference proteome</keyword>
<gene>
    <name evidence="1" type="ORF">PQ465_07480</name>
</gene>
<dbReference type="SUPFAM" id="SSF49464">
    <property type="entry name" value="Carboxypeptidase regulatory domain-like"/>
    <property type="match status" value="1"/>
</dbReference>
<protein>
    <submittedName>
        <fullName evidence="1">Carboxypeptidase-like regulatory domain-containing protein</fullName>
    </submittedName>
</protein>
<accession>A0ABY7WPF9</accession>
<dbReference type="Proteomes" id="UP001221558">
    <property type="component" value="Chromosome"/>
</dbReference>
<dbReference type="SUPFAM" id="SSF56935">
    <property type="entry name" value="Porins"/>
    <property type="match status" value="1"/>
</dbReference>
<proteinExistence type="predicted"/>
<name>A0ABY7WPF9_9SPHI</name>
<dbReference type="RefSeq" id="WP_274268919.1">
    <property type="nucleotide sequence ID" value="NZ_CP117880.1"/>
</dbReference>
<dbReference type="InterPro" id="IPR008969">
    <property type="entry name" value="CarboxyPept-like_regulatory"/>
</dbReference>